<dbReference type="EMBL" id="FR824078">
    <property type="protein sequence ID" value="CCA17312.1"/>
    <property type="molecule type" value="Genomic_DNA"/>
</dbReference>
<dbReference type="AlphaFoldDB" id="F0W8B2"/>
<sequence length="254" mass="30288">MPQLSKNLAATRIALFYRRMRIRKDLQLRCLARETIQRLSRKQTSNRFGIINSRERERISLRQLDAALQLQRWVRHILNLRREMSRHTKEKVWKTAGNLLPDDEMSCRLDEVERRVHEGENREARYQIIKKTRTLEVETMNTRIACIEKQILNLEHLLKSTSDDLEKRLSVMEEVISKFYWYFTQQPQQLAQSNERFVSLDKKVLFLESRLDKFLLNATQPIAPSNTTQTYLPRLPVKPSRLKLPETRKSSLRS</sequence>
<reference evidence="1" key="1">
    <citation type="journal article" date="2011" name="PLoS Biol.">
        <title>Gene gain and loss during evolution of obligate parasitism in the white rust pathogen of Arabidopsis thaliana.</title>
        <authorList>
            <person name="Kemen E."/>
            <person name="Gardiner A."/>
            <person name="Schultz-Larsen T."/>
            <person name="Kemen A.C."/>
            <person name="Balmuth A.L."/>
            <person name="Robert-Seilaniantz A."/>
            <person name="Bailey K."/>
            <person name="Holub E."/>
            <person name="Studholme D.J."/>
            <person name="Maclean D."/>
            <person name="Jones J.D."/>
        </authorList>
    </citation>
    <scope>NUCLEOTIDE SEQUENCE</scope>
</reference>
<gene>
    <name evidence="1" type="primary">AlNc14C33G3006</name>
    <name evidence="1" type="ORF">ALNC14_034550</name>
</gene>
<name>F0W8B2_9STRA</name>
<dbReference type="HOGENOM" id="CLU_1095903_0_0_1"/>
<proteinExistence type="predicted"/>
<organism evidence="1">
    <name type="scientific">Albugo laibachii Nc14</name>
    <dbReference type="NCBI Taxonomy" id="890382"/>
    <lineage>
        <taxon>Eukaryota</taxon>
        <taxon>Sar</taxon>
        <taxon>Stramenopiles</taxon>
        <taxon>Oomycota</taxon>
        <taxon>Peronosporomycetes</taxon>
        <taxon>Albuginales</taxon>
        <taxon>Albuginaceae</taxon>
        <taxon>Albugo</taxon>
    </lineage>
</organism>
<evidence type="ECO:0000313" key="1">
    <source>
        <dbReference type="EMBL" id="CCA17312.1"/>
    </source>
</evidence>
<reference evidence="1" key="2">
    <citation type="submission" date="2011-02" db="EMBL/GenBank/DDBJ databases">
        <authorList>
            <person name="MacLean D."/>
        </authorList>
    </citation>
    <scope>NUCLEOTIDE SEQUENCE</scope>
</reference>
<protein>
    <submittedName>
        <fullName evidence="1">AlNc14C33G3006 protein</fullName>
    </submittedName>
</protein>
<accession>F0W8B2</accession>